<feature type="domain" description="Topo IIA-type catalytic" evidence="5">
    <location>
        <begin position="118"/>
        <end position="269"/>
    </location>
</feature>
<evidence type="ECO:0000259" key="5">
    <source>
        <dbReference type="Pfam" id="PF00521"/>
    </source>
</evidence>
<feature type="non-terminal residue" evidence="6">
    <location>
        <position position="1"/>
    </location>
</feature>
<dbReference type="PANTHER" id="PTHR43493">
    <property type="entry name" value="DNA GYRASE/TOPOISOMERASE SUBUNIT A"/>
    <property type="match status" value="1"/>
</dbReference>
<dbReference type="SUPFAM" id="SSF56719">
    <property type="entry name" value="Type II DNA topoisomerase"/>
    <property type="match status" value="1"/>
</dbReference>
<evidence type="ECO:0000256" key="3">
    <source>
        <dbReference type="ARBA" id="ARBA00023125"/>
    </source>
</evidence>
<dbReference type="InterPro" id="IPR013760">
    <property type="entry name" value="Topo_IIA-like_dom_sf"/>
</dbReference>
<organism evidence="6">
    <name type="scientific">hydrothermal vent metagenome</name>
    <dbReference type="NCBI Taxonomy" id="652676"/>
    <lineage>
        <taxon>unclassified sequences</taxon>
        <taxon>metagenomes</taxon>
        <taxon>ecological metagenomes</taxon>
    </lineage>
</organism>
<keyword evidence="4" id="KW-0413">Isomerase</keyword>
<keyword evidence="3" id="KW-0238">DNA-binding</keyword>
<dbReference type="GO" id="GO:0005524">
    <property type="term" value="F:ATP binding"/>
    <property type="evidence" value="ECO:0007669"/>
    <property type="project" value="InterPro"/>
</dbReference>
<name>A0A3B1CQH6_9ZZZZ</name>
<keyword evidence="2" id="KW-0799">Topoisomerase</keyword>
<dbReference type="GO" id="GO:0006265">
    <property type="term" value="P:DNA topological change"/>
    <property type="evidence" value="ECO:0007669"/>
    <property type="project" value="InterPro"/>
</dbReference>
<dbReference type="Gene3D" id="3.30.1360.40">
    <property type="match status" value="1"/>
</dbReference>
<accession>A0A3B1CQH6</accession>
<proteinExistence type="inferred from homology"/>
<dbReference type="GO" id="GO:0003918">
    <property type="term" value="F:DNA topoisomerase type II (double strand cut, ATP-hydrolyzing) activity"/>
    <property type="evidence" value="ECO:0007669"/>
    <property type="project" value="InterPro"/>
</dbReference>
<dbReference type="GO" id="GO:0009330">
    <property type="term" value="C:DNA topoisomerase type II (double strand cut, ATP-hydrolyzing) complex"/>
    <property type="evidence" value="ECO:0007669"/>
    <property type="project" value="TreeGrafter"/>
</dbReference>
<protein>
    <recommendedName>
        <fullName evidence="5">Topo IIA-type catalytic domain-containing protein</fullName>
    </recommendedName>
</protein>
<dbReference type="GO" id="GO:0003677">
    <property type="term" value="F:DNA binding"/>
    <property type="evidence" value="ECO:0007669"/>
    <property type="project" value="UniProtKB-KW"/>
</dbReference>
<evidence type="ECO:0000256" key="1">
    <source>
        <dbReference type="ARBA" id="ARBA00008263"/>
    </source>
</evidence>
<dbReference type="EMBL" id="UOGF01000019">
    <property type="protein sequence ID" value="VAX26923.1"/>
    <property type="molecule type" value="Genomic_DNA"/>
</dbReference>
<dbReference type="Gene3D" id="3.90.199.10">
    <property type="entry name" value="Topoisomerase II, domain 5"/>
    <property type="match status" value="1"/>
</dbReference>
<gene>
    <name evidence="6" type="ORF">MNBD_NITROSPIRAE01-762</name>
</gene>
<comment type="similarity">
    <text evidence="1">Belongs to the type II topoisomerase GyrA/ParC subunit family.</text>
</comment>
<dbReference type="InterPro" id="IPR013758">
    <property type="entry name" value="Topo_IIA_A/C_ab"/>
</dbReference>
<dbReference type="InterPro" id="IPR050220">
    <property type="entry name" value="Type_II_DNA_Topoisomerases"/>
</dbReference>
<evidence type="ECO:0000313" key="6">
    <source>
        <dbReference type="EMBL" id="VAX26923.1"/>
    </source>
</evidence>
<evidence type="ECO:0000256" key="2">
    <source>
        <dbReference type="ARBA" id="ARBA00023029"/>
    </source>
</evidence>
<dbReference type="Pfam" id="PF00521">
    <property type="entry name" value="DNA_topoisoIV"/>
    <property type="match status" value="1"/>
</dbReference>
<evidence type="ECO:0000256" key="4">
    <source>
        <dbReference type="ARBA" id="ARBA00023235"/>
    </source>
</evidence>
<dbReference type="InterPro" id="IPR002205">
    <property type="entry name" value="Topo_IIA_dom_A"/>
</dbReference>
<dbReference type="AlphaFoldDB" id="A0A3B1CQH6"/>
<sequence>SAKDVLSVIACDDGDMDEETFEEECEELSCDVKTIDHYDLESVGYLYRLLLQMGQPWRNRYPLIDLAGISGDFFDEQPFGPESVEVRYSKNANILFVEDKPPLLPISLLNGLILPDGSAVPSHHLEELWMGMEHLRQEPDLPLSELMEVIPGPDFGMGGIVGGFDEIYDFYKKGEAHLSVRGQIDTILDGGRTRVAIRSLPHGVLLKPVLQQINALQEKGTCPPFILKRNPDGTALNIIIDMGPQISADKLKTLLYQETDLEQTIHLRCGFKDNAGWMLEGPLITVLKEANTQCSTAWTQKNGTKLDYAPFIRDVIKFGKFKNPLYRLVDERRTTLLRSKPL</sequence>
<reference evidence="6" key="1">
    <citation type="submission" date="2018-06" db="EMBL/GenBank/DDBJ databases">
        <authorList>
            <person name="Zhirakovskaya E."/>
        </authorList>
    </citation>
    <scope>NUCLEOTIDE SEQUENCE</scope>
</reference>
<dbReference type="PANTHER" id="PTHR43493:SF5">
    <property type="entry name" value="DNA GYRASE SUBUNIT A, CHLOROPLASTIC_MITOCHONDRIAL"/>
    <property type="match status" value="1"/>
</dbReference>